<name>N6W2V1_9GAMM</name>
<dbReference type="Pfam" id="PF02381">
    <property type="entry name" value="MraZ"/>
    <property type="match status" value="2"/>
</dbReference>
<dbReference type="RefSeq" id="WP_004583380.1">
    <property type="nucleotide sequence ID" value="NZ_AP028878.1"/>
</dbReference>
<keyword evidence="5 7" id="KW-0238">DNA-binding</keyword>
<evidence type="ECO:0000313" key="9">
    <source>
        <dbReference type="EMBL" id="ENO16870.1"/>
    </source>
</evidence>
<dbReference type="PATRIC" id="fig|626887.3.peg.820"/>
<dbReference type="GO" id="GO:0009295">
    <property type="term" value="C:nucleoid"/>
    <property type="evidence" value="ECO:0007669"/>
    <property type="project" value="UniProtKB-SubCell"/>
</dbReference>
<proteinExistence type="inferred from homology"/>
<gene>
    <name evidence="7" type="primary">mraZ</name>
    <name evidence="9" type="ORF">J057_04160</name>
</gene>
<sequence>MSNFLGSHAINMDAKGRIAIPARVREDLTEACGGRIVLTANADNADEERCLLVYPEPEWEALRPKIENLPNRSKAVRRLQRLVLGNAAPMELDSAGRILIPPTLRRHARLEKKLMLVGQGRKLELWDEERWFAWIDESDDDTEIPPEMESLSL</sequence>
<dbReference type="CDD" id="cd16321">
    <property type="entry name" value="MraZ_C"/>
    <property type="match status" value="1"/>
</dbReference>
<dbReference type="AlphaFoldDB" id="N6W2V1"/>
<organism evidence="9 10">
    <name type="scientific">Marinobacter nanhaiticus D15-8W</name>
    <dbReference type="NCBI Taxonomy" id="626887"/>
    <lineage>
        <taxon>Bacteria</taxon>
        <taxon>Pseudomonadati</taxon>
        <taxon>Pseudomonadota</taxon>
        <taxon>Gammaproteobacteria</taxon>
        <taxon>Pseudomonadales</taxon>
        <taxon>Marinobacteraceae</taxon>
        <taxon>Marinobacter</taxon>
    </lineage>
</organism>
<comment type="subunit">
    <text evidence="7">Forms oligomers.</text>
</comment>
<dbReference type="Gene3D" id="3.40.1550.20">
    <property type="entry name" value="Transcriptional regulator MraZ domain"/>
    <property type="match status" value="1"/>
</dbReference>
<dbReference type="GO" id="GO:2000143">
    <property type="term" value="P:negative regulation of DNA-templated transcription initiation"/>
    <property type="evidence" value="ECO:0007669"/>
    <property type="project" value="TreeGrafter"/>
</dbReference>
<dbReference type="eggNOG" id="COG2001">
    <property type="taxonomic scope" value="Bacteria"/>
</dbReference>
<keyword evidence="4 7" id="KW-0805">Transcription regulation</keyword>
<dbReference type="Proteomes" id="UP000013165">
    <property type="component" value="Unassembled WGS sequence"/>
</dbReference>
<reference evidence="9 10" key="1">
    <citation type="journal article" date="2013" name="Genome Announc.">
        <title>Genome Sequence of the Polycyclic Aromatic Hydrocarbon-Degrading Bacterium Strain Marinobacter nanhaiticus D15-8WT.</title>
        <authorList>
            <person name="Cui Z."/>
            <person name="Gao W."/>
            <person name="Li Q."/>
            <person name="Xu G."/>
            <person name="Zheng L."/>
        </authorList>
    </citation>
    <scope>NUCLEOTIDE SEQUENCE [LARGE SCALE GENOMIC DNA]</scope>
    <source>
        <strain evidence="9 10">D15-8W</strain>
    </source>
</reference>
<dbReference type="InterPro" id="IPR038619">
    <property type="entry name" value="MraZ_sf"/>
</dbReference>
<evidence type="ECO:0000256" key="6">
    <source>
        <dbReference type="ARBA" id="ARBA00023163"/>
    </source>
</evidence>
<dbReference type="InterPro" id="IPR003444">
    <property type="entry name" value="MraZ"/>
</dbReference>
<dbReference type="EMBL" id="APLQ01000010">
    <property type="protein sequence ID" value="ENO16870.1"/>
    <property type="molecule type" value="Genomic_DNA"/>
</dbReference>
<evidence type="ECO:0000256" key="3">
    <source>
        <dbReference type="ARBA" id="ARBA00022737"/>
    </source>
</evidence>
<accession>N6W2V1</accession>
<evidence type="ECO:0000313" key="10">
    <source>
        <dbReference type="Proteomes" id="UP000013165"/>
    </source>
</evidence>
<dbReference type="InterPro" id="IPR020603">
    <property type="entry name" value="MraZ_dom"/>
</dbReference>
<dbReference type="InterPro" id="IPR035644">
    <property type="entry name" value="MraZ_C"/>
</dbReference>
<keyword evidence="6 7" id="KW-0804">Transcription</keyword>
<dbReference type="STRING" id="626887.J057_04160"/>
<comment type="subcellular location">
    <subcellularLocation>
        <location evidence="7">Cytoplasm</location>
        <location evidence="7">Nucleoid</location>
    </subcellularLocation>
</comment>
<dbReference type="PANTHER" id="PTHR34701:SF1">
    <property type="entry name" value="TRANSCRIPTIONAL REGULATOR MRAZ"/>
    <property type="match status" value="1"/>
</dbReference>
<evidence type="ECO:0000259" key="8">
    <source>
        <dbReference type="PROSITE" id="PS51740"/>
    </source>
</evidence>
<dbReference type="GO" id="GO:0000976">
    <property type="term" value="F:transcription cis-regulatory region binding"/>
    <property type="evidence" value="ECO:0007669"/>
    <property type="project" value="TreeGrafter"/>
</dbReference>
<evidence type="ECO:0000256" key="2">
    <source>
        <dbReference type="ARBA" id="ARBA00022490"/>
    </source>
</evidence>
<dbReference type="PANTHER" id="PTHR34701">
    <property type="entry name" value="TRANSCRIPTIONAL REGULATOR MRAZ"/>
    <property type="match status" value="1"/>
</dbReference>
<evidence type="ECO:0000256" key="5">
    <source>
        <dbReference type="ARBA" id="ARBA00023125"/>
    </source>
</evidence>
<keyword evidence="2 7" id="KW-0963">Cytoplasm</keyword>
<evidence type="ECO:0000256" key="7">
    <source>
        <dbReference type="HAMAP-Rule" id="MF_01008"/>
    </source>
</evidence>
<dbReference type="GO" id="GO:0003700">
    <property type="term" value="F:DNA-binding transcription factor activity"/>
    <property type="evidence" value="ECO:0007669"/>
    <property type="project" value="UniProtKB-UniRule"/>
</dbReference>
<dbReference type="InterPro" id="IPR035642">
    <property type="entry name" value="MraZ_N"/>
</dbReference>
<dbReference type="InterPro" id="IPR037914">
    <property type="entry name" value="SpoVT-AbrB_sf"/>
</dbReference>
<dbReference type="NCBIfam" id="TIGR00242">
    <property type="entry name" value="division/cell wall cluster transcriptional repressor MraZ"/>
    <property type="match status" value="1"/>
</dbReference>
<dbReference type="InterPro" id="IPR007159">
    <property type="entry name" value="SpoVT-AbrB_dom"/>
</dbReference>
<dbReference type="CDD" id="cd16320">
    <property type="entry name" value="MraZ_N"/>
    <property type="match status" value="1"/>
</dbReference>
<keyword evidence="10" id="KW-1185">Reference proteome</keyword>
<dbReference type="GO" id="GO:0005737">
    <property type="term" value="C:cytoplasm"/>
    <property type="evidence" value="ECO:0007669"/>
    <property type="project" value="UniProtKB-UniRule"/>
</dbReference>
<dbReference type="SUPFAM" id="SSF89447">
    <property type="entry name" value="AbrB/MazE/MraZ-like"/>
    <property type="match status" value="1"/>
</dbReference>
<comment type="caution">
    <text evidence="9">The sequence shown here is derived from an EMBL/GenBank/DDBJ whole genome shotgun (WGS) entry which is preliminary data.</text>
</comment>
<comment type="similarity">
    <text evidence="7">Belongs to the MraZ family.</text>
</comment>
<protein>
    <recommendedName>
        <fullName evidence="1 7">Transcriptional regulator MraZ</fullName>
    </recommendedName>
</protein>
<dbReference type="PROSITE" id="PS51740">
    <property type="entry name" value="SPOVT_ABRB"/>
    <property type="match status" value="2"/>
</dbReference>
<dbReference type="HAMAP" id="MF_01008">
    <property type="entry name" value="MraZ"/>
    <property type="match status" value="1"/>
</dbReference>
<evidence type="ECO:0000256" key="1">
    <source>
        <dbReference type="ARBA" id="ARBA00013860"/>
    </source>
</evidence>
<feature type="domain" description="SpoVT-AbrB" evidence="8">
    <location>
        <begin position="7"/>
        <end position="58"/>
    </location>
</feature>
<feature type="domain" description="SpoVT-AbrB" evidence="8">
    <location>
        <begin position="87"/>
        <end position="130"/>
    </location>
</feature>
<dbReference type="OrthoDB" id="9807753at2"/>
<dbReference type="HOGENOM" id="CLU_107907_2_0_6"/>
<evidence type="ECO:0000256" key="4">
    <source>
        <dbReference type="ARBA" id="ARBA00023015"/>
    </source>
</evidence>
<keyword evidence="3" id="KW-0677">Repeat</keyword>